<organism evidence="3 4">
    <name type="scientific">Flavobacterium agricola</name>
    <dbReference type="NCBI Taxonomy" id="2870839"/>
    <lineage>
        <taxon>Bacteria</taxon>
        <taxon>Pseudomonadati</taxon>
        <taxon>Bacteroidota</taxon>
        <taxon>Flavobacteriia</taxon>
        <taxon>Flavobacteriales</taxon>
        <taxon>Flavobacteriaceae</taxon>
        <taxon>Flavobacterium</taxon>
    </lineage>
</organism>
<protein>
    <submittedName>
        <fullName evidence="3">PepSY-like domain-containing protein</fullName>
    </submittedName>
</protein>
<dbReference type="Proteomes" id="UP001163328">
    <property type="component" value="Chromosome"/>
</dbReference>
<feature type="signal peptide" evidence="1">
    <location>
        <begin position="1"/>
        <end position="18"/>
    </location>
</feature>
<evidence type="ECO:0000313" key="4">
    <source>
        <dbReference type="Proteomes" id="UP001163328"/>
    </source>
</evidence>
<dbReference type="EMBL" id="CP081495">
    <property type="protein sequence ID" value="UYW00318.1"/>
    <property type="molecule type" value="Genomic_DNA"/>
</dbReference>
<dbReference type="SUPFAM" id="SSF160574">
    <property type="entry name" value="BT0923-like"/>
    <property type="match status" value="1"/>
</dbReference>
<evidence type="ECO:0000256" key="1">
    <source>
        <dbReference type="SAM" id="SignalP"/>
    </source>
</evidence>
<keyword evidence="1" id="KW-0732">Signal</keyword>
<dbReference type="Pfam" id="PF11396">
    <property type="entry name" value="PepSY_like"/>
    <property type="match status" value="1"/>
</dbReference>
<name>A0ABY6LVH6_9FLAO</name>
<evidence type="ECO:0000259" key="2">
    <source>
        <dbReference type="Pfam" id="PF11396"/>
    </source>
</evidence>
<dbReference type="Gene3D" id="3.40.1420.30">
    <property type="match status" value="1"/>
</dbReference>
<gene>
    <name evidence="3" type="ORF">K5I29_06965</name>
</gene>
<accession>A0ABY6LVH6</accession>
<feature type="domain" description="Putative beta-lactamase-inhibitor-like PepSY-like" evidence="2">
    <location>
        <begin position="77"/>
        <end position="142"/>
    </location>
</feature>
<sequence>MRKILFVFLFIISPICFAQDNIESSKGLNNEKKIKHLPLNAQIYILNKYPNDTIVKAGYKKVLWNKTFEVHYDFWVIEFDEDGHWLKNYTPDGVATLDSLPPHIREQVKTNYPKQKIVRLEQKEGNLIIYLDNNKNLSFKNKLE</sequence>
<dbReference type="RefSeq" id="WP_264431933.1">
    <property type="nucleotide sequence ID" value="NZ_CP081495.1"/>
</dbReference>
<dbReference type="InterPro" id="IPR021533">
    <property type="entry name" value="PepSY-like"/>
</dbReference>
<feature type="chain" id="PRO_5046486920" evidence="1">
    <location>
        <begin position="19"/>
        <end position="144"/>
    </location>
</feature>
<reference evidence="3" key="1">
    <citation type="submission" date="2021-08" db="EMBL/GenBank/DDBJ databases">
        <title>Flavobacterium sp. strain CC-SYL302.</title>
        <authorList>
            <person name="Lin S.-Y."/>
            <person name="Lee T.-H."/>
            <person name="Young C.-C."/>
        </authorList>
    </citation>
    <scope>NUCLEOTIDE SEQUENCE</scope>
    <source>
        <strain evidence="3">CC-SYL302</strain>
    </source>
</reference>
<evidence type="ECO:0000313" key="3">
    <source>
        <dbReference type="EMBL" id="UYW00318.1"/>
    </source>
</evidence>
<proteinExistence type="predicted"/>
<keyword evidence="4" id="KW-1185">Reference proteome</keyword>